<evidence type="ECO:0000313" key="2">
    <source>
        <dbReference type="Proteomes" id="UP001590950"/>
    </source>
</evidence>
<keyword evidence="2" id="KW-1185">Reference proteome</keyword>
<organism evidence="1 2">
    <name type="scientific">Stereocaulon virgatum</name>
    <dbReference type="NCBI Taxonomy" id="373712"/>
    <lineage>
        <taxon>Eukaryota</taxon>
        <taxon>Fungi</taxon>
        <taxon>Dikarya</taxon>
        <taxon>Ascomycota</taxon>
        <taxon>Pezizomycotina</taxon>
        <taxon>Lecanoromycetes</taxon>
        <taxon>OSLEUM clade</taxon>
        <taxon>Lecanoromycetidae</taxon>
        <taxon>Lecanorales</taxon>
        <taxon>Lecanorineae</taxon>
        <taxon>Stereocaulaceae</taxon>
        <taxon>Stereocaulon</taxon>
    </lineage>
</organism>
<reference evidence="1 2" key="1">
    <citation type="submission" date="2024-09" db="EMBL/GenBank/DDBJ databases">
        <title>Rethinking Asexuality: The Enigmatic Case of Functional Sexual Genes in Lepraria (Stereocaulaceae).</title>
        <authorList>
            <person name="Doellman M."/>
            <person name="Sun Y."/>
            <person name="Barcenas-Pena A."/>
            <person name="Lumbsch H.T."/>
            <person name="Grewe F."/>
        </authorList>
    </citation>
    <scope>NUCLEOTIDE SEQUENCE [LARGE SCALE GENOMIC DNA]</scope>
    <source>
        <strain evidence="1 2">Mercado 3170</strain>
    </source>
</reference>
<comment type="caution">
    <text evidence="1">The sequence shown here is derived from an EMBL/GenBank/DDBJ whole genome shotgun (WGS) entry which is preliminary data.</text>
</comment>
<dbReference type="PANTHER" id="PTHR37535:SF3">
    <property type="entry name" value="FLUG DOMAIN-CONTAINING PROTEIN"/>
    <property type="match status" value="1"/>
</dbReference>
<accession>A0ABR4ANE5</accession>
<dbReference type="EMBL" id="JBEFKJ010000004">
    <property type="protein sequence ID" value="KAL2046204.1"/>
    <property type="molecule type" value="Genomic_DNA"/>
</dbReference>
<protein>
    <recommendedName>
        <fullName evidence="3">LAGLIDADG homing endonuclease</fullName>
    </recommendedName>
</protein>
<dbReference type="Proteomes" id="UP001590950">
    <property type="component" value="Unassembled WGS sequence"/>
</dbReference>
<evidence type="ECO:0000313" key="1">
    <source>
        <dbReference type="EMBL" id="KAL2046204.1"/>
    </source>
</evidence>
<name>A0ABR4ANE5_9LECA</name>
<evidence type="ECO:0008006" key="3">
    <source>
        <dbReference type="Google" id="ProtNLM"/>
    </source>
</evidence>
<proteinExistence type="predicted"/>
<sequence length="108" mass="12926">MGVYYWVRNTLTKERLVVNKKKPKHLFGRKELVQFTITVWTVNDDHFIHPRNKVQIPFSIAVFCWTGARTGVFFPKKKDDSKKSLQYRDIEFVLKTYPEWWVESDVSS</sequence>
<dbReference type="PANTHER" id="PTHR37535">
    <property type="entry name" value="FLUG DOMAIN PROTEIN"/>
    <property type="match status" value="1"/>
</dbReference>
<gene>
    <name evidence="1" type="ORF">N7G274_001651</name>
</gene>